<dbReference type="GO" id="GO:0009089">
    <property type="term" value="P:lysine biosynthetic process via diaminopimelate"/>
    <property type="evidence" value="ECO:0007669"/>
    <property type="project" value="UniProtKB-UniRule"/>
</dbReference>
<accession>A0A520KUY6</accession>
<feature type="site" description="Could be important to modulate the pK values of the two catalytic cysteine residues" evidence="9">
    <location>
        <position position="151"/>
    </location>
</feature>
<evidence type="ECO:0000256" key="4">
    <source>
        <dbReference type="ARBA" id="ARBA00022490"/>
    </source>
</evidence>
<dbReference type="NCBIfam" id="TIGR00652">
    <property type="entry name" value="DapF"/>
    <property type="match status" value="1"/>
</dbReference>
<feature type="active site" description="Proton donor" evidence="9">
    <location>
        <position position="77"/>
    </location>
</feature>
<dbReference type="SUPFAM" id="SSF54506">
    <property type="entry name" value="Diaminopimelate epimerase-like"/>
    <property type="match status" value="2"/>
</dbReference>
<dbReference type="EMBL" id="RXIL01000136">
    <property type="protein sequence ID" value="RZN67474.1"/>
    <property type="molecule type" value="Genomic_DNA"/>
</dbReference>
<keyword evidence="5 9" id="KW-0028">Amino-acid biosynthesis</keyword>
<evidence type="ECO:0000313" key="11">
    <source>
        <dbReference type="EMBL" id="RZN67474.1"/>
    </source>
</evidence>
<comment type="caution">
    <text evidence="11">The sequence shown here is derived from an EMBL/GenBank/DDBJ whole genome shotgun (WGS) entry which is preliminary data.</text>
</comment>
<dbReference type="InterPro" id="IPR018510">
    <property type="entry name" value="DAP_epimerase_AS"/>
</dbReference>
<dbReference type="GO" id="GO:0005829">
    <property type="term" value="C:cytosol"/>
    <property type="evidence" value="ECO:0007669"/>
    <property type="project" value="TreeGrafter"/>
</dbReference>
<feature type="active site" evidence="10">
    <location>
        <position position="77"/>
    </location>
</feature>
<evidence type="ECO:0000256" key="2">
    <source>
        <dbReference type="ARBA" id="ARBA00010219"/>
    </source>
</evidence>
<comment type="pathway">
    <text evidence="1 9">Amino-acid biosynthesis; L-lysine biosynthesis via DAP pathway; DL-2,6-diaminopimelate from LL-2,6-diaminopimelate: step 1/1.</text>
</comment>
<reference evidence="11 12" key="1">
    <citation type="journal article" date="2019" name="Nat. Microbiol.">
        <title>Wide diversity of methane and short-chain alkane metabolisms in uncultured archaea.</title>
        <authorList>
            <person name="Borrel G."/>
            <person name="Adam P.S."/>
            <person name="McKay L.J."/>
            <person name="Chen L.X."/>
            <person name="Sierra-Garcia I.N."/>
            <person name="Sieber C.M."/>
            <person name="Letourneur Q."/>
            <person name="Ghozlane A."/>
            <person name="Andersen G.L."/>
            <person name="Li W.J."/>
            <person name="Hallam S.J."/>
            <person name="Muyzer G."/>
            <person name="de Oliveira V.M."/>
            <person name="Inskeep W.P."/>
            <person name="Banfield J.F."/>
            <person name="Gribaldo S."/>
        </authorList>
    </citation>
    <scope>NUCLEOTIDE SEQUENCE [LARGE SCALE GENOMIC DNA]</scope>
    <source>
        <strain evidence="11">NM1b</strain>
    </source>
</reference>
<dbReference type="PANTHER" id="PTHR31689:SF0">
    <property type="entry name" value="DIAMINOPIMELATE EPIMERASE"/>
    <property type="match status" value="1"/>
</dbReference>
<keyword evidence="4 9" id="KW-0963">Cytoplasm</keyword>
<keyword evidence="6 9" id="KW-0457">Lysine biosynthesis</keyword>
<dbReference type="PANTHER" id="PTHR31689">
    <property type="entry name" value="DIAMINOPIMELATE EPIMERASE, CHLOROPLASTIC"/>
    <property type="match status" value="1"/>
</dbReference>
<comment type="catalytic activity">
    <reaction evidence="8 9">
        <text>(2S,6S)-2,6-diaminopimelate = meso-2,6-diaminopimelate</text>
        <dbReference type="Rhea" id="RHEA:15393"/>
        <dbReference type="ChEBI" id="CHEBI:57609"/>
        <dbReference type="ChEBI" id="CHEBI:57791"/>
        <dbReference type="EC" id="5.1.1.7"/>
    </reaction>
</comment>
<dbReference type="InterPro" id="IPR001653">
    <property type="entry name" value="DAP_epimerase_DapF"/>
</dbReference>
<sequence length="266" mass="29953">MISFSKIHGNGNDFILIDEYDREVIPEEEKKEFSRKVCDRHFGIGGDGVLFLSKSKIPDLKIKMRIFNSDGSEAEMCGNGIRCLVRYVIEARYLDTSPIYVETLVGIKETYFQHEEDGLIIGVKMGVPRFEIMNEEIEGYRLSSVDTGVPHAVIFVEDLNLNIKEVAPKIRYADIFPKGCNVNFAEILGKNRIRMRTYERGVEDETLCCGTGAVAVAAVARRLCKAGDEVEIITKGGKLRISFDGEEACMEGRAFRVFDGFIVDQR</sequence>
<name>A0A520KUY6_9EURY</name>
<feature type="binding site" evidence="9">
    <location>
        <position position="12"/>
    </location>
    <ligand>
        <name>substrate</name>
    </ligand>
</feature>
<comment type="similarity">
    <text evidence="2 9">Belongs to the diaminopimelate epimerase family.</text>
</comment>
<feature type="binding site" evidence="9">
    <location>
        <begin position="210"/>
        <end position="211"/>
    </location>
    <ligand>
        <name>substrate</name>
    </ligand>
</feature>
<evidence type="ECO:0000256" key="8">
    <source>
        <dbReference type="ARBA" id="ARBA00051712"/>
    </source>
</evidence>
<comment type="caution">
    <text evidence="9">Lacks conserved residue(s) required for the propagation of feature annotation.</text>
</comment>
<dbReference type="PROSITE" id="PS01326">
    <property type="entry name" value="DAP_EPIMERASE"/>
    <property type="match status" value="1"/>
</dbReference>
<evidence type="ECO:0000256" key="3">
    <source>
        <dbReference type="ARBA" id="ARBA00013080"/>
    </source>
</evidence>
<organism evidence="11 12">
    <name type="scientific">Candidatus Methanolliviera hydrocarbonicum</name>
    <dbReference type="NCBI Taxonomy" id="2491085"/>
    <lineage>
        <taxon>Archaea</taxon>
        <taxon>Methanobacteriati</taxon>
        <taxon>Methanobacteriota</taxon>
        <taxon>Candidatus Methanoliparia</taxon>
        <taxon>Candidatus Methanoliparales</taxon>
        <taxon>Candidatus Methanollivieraceae</taxon>
        <taxon>Candidatus Methanolliviera</taxon>
    </lineage>
</organism>
<protein>
    <recommendedName>
        <fullName evidence="3 9">Diaminopimelate epimerase</fullName>
        <shortName evidence="9">DAP epimerase</shortName>
        <ecNumber evidence="3 9">5.1.1.7</ecNumber>
    </recommendedName>
    <alternativeName>
        <fullName evidence="9">PLP-independent amino acid racemase</fullName>
    </alternativeName>
</protein>
<comment type="function">
    <text evidence="9">Catalyzes the stereoinversion of LL-2,6-diaminopimelate (L,L-DAP) to meso-diaminopimelate (meso-DAP), a precursor of L-lysine.</text>
</comment>
<dbReference type="AlphaFoldDB" id="A0A520KUY6"/>
<dbReference type="Gene3D" id="3.10.310.10">
    <property type="entry name" value="Diaminopimelate Epimerase, Chain A, domain 1"/>
    <property type="match status" value="2"/>
</dbReference>
<dbReference type="EC" id="5.1.1.7" evidence="3 9"/>
<dbReference type="Proteomes" id="UP000320766">
    <property type="component" value="Unassembled WGS sequence"/>
</dbReference>
<dbReference type="FunFam" id="3.10.310.10:FF:000001">
    <property type="entry name" value="Diaminopimelate epimerase"/>
    <property type="match status" value="1"/>
</dbReference>
<keyword evidence="7 9" id="KW-0413">Isomerase</keyword>
<feature type="binding site" evidence="9">
    <location>
        <begin position="78"/>
        <end position="79"/>
    </location>
    <ligand>
        <name>substrate</name>
    </ligand>
</feature>
<feature type="binding site" evidence="9">
    <location>
        <begin position="199"/>
        <end position="200"/>
    </location>
    <ligand>
        <name>substrate</name>
    </ligand>
</feature>
<dbReference type="UniPathway" id="UPA00034">
    <property type="reaction ID" value="UER00025"/>
</dbReference>
<dbReference type="Pfam" id="PF01678">
    <property type="entry name" value="DAP_epimerase"/>
    <property type="match status" value="2"/>
</dbReference>
<dbReference type="HAMAP" id="MF_00197">
    <property type="entry name" value="DAP_epimerase"/>
    <property type="match status" value="1"/>
</dbReference>
<feature type="binding site" evidence="9">
    <location>
        <position position="68"/>
    </location>
    <ligand>
        <name>substrate</name>
    </ligand>
</feature>
<evidence type="ECO:0000256" key="1">
    <source>
        <dbReference type="ARBA" id="ARBA00005196"/>
    </source>
</evidence>
<evidence type="ECO:0000256" key="9">
    <source>
        <dbReference type="HAMAP-Rule" id="MF_00197"/>
    </source>
</evidence>
<evidence type="ECO:0000256" key="7">
    <source>
        <dbReference type="ARBA" id="ARBA00023235"/>
    </source>
</evidence>
<dbReference type="GO" id="GO:0008837">
    <property type="term" value="F:diaminopimelate epimerase activity"/>
    <property type="evidence" value="ECO:0007669"/>
    <property type="project" value="UniProtKB-UniRule"/>
</dbReference>
<feature type="active site" description="Proton acceptor" evidence="9">
    <location>
        <position position="209"/>
    </location>
</feature>
<feature type="binding site" evidence="9">
    <location>
        <position position="181"/>
    </location>
    <ligand>
        <name>substrate</name>
    </ligand>
</feature>
<evidence type="ECO:0000256" key="6">
    <source>
        <dbReference type="ARBA" id="ARBA00023154"/>
    </source>
</evidence>
<feature type="site" description="Could be important to modulate the pK values of the two catalytic cysteine residues" evidence="9">
    <location>
        <position position="199"/>
    </location>
</feature>
<evidence type="ECO:0000256" key="5">
    <source>
        <dbReference type="ARBA" id="ARBA00022605"/>
    </source>
</evidence>
<comment type="subcellular location">
    <subcellularLocation>
        <location evidence="9">Cytoplasm</location>
    </subcellularLocation>
</comment>
<proteinExistence type="inferred from homology"/>
<comment type="subunit">
    <text evidence="9">Homodimer.</text>
</comment>
<evidence type="ECO:0000313" key="12">
    <source>
        <dbReference type="Proteomes" id="UP000320766"/>
    </source>
</evidence>
<evidence type="ECO:0000256" key="10">
    <source>
        <dbReference type="PROSITE-ProRule" id="PRU10125"/>
    </source>
</evidence>
<gene>
    <name evidence="9" type="primary">dapF</name>
    <name evidence="11" type="ORF">EF807_07565</name>
</gene>